<evidence type="ECO:0000313" key="8">
    <source>
        <dbReference type="EMBL" id="MDQ0368797.1"/>
    </source>
</evidence>
<organism evidence="8 9">
    <name type="scientific">Catenuloplanes indicus</name>
    <dbReference type="NCBI Taxonomy" id="137267"/>
    <lineage>
        <taxon>Bacteria</taxon>
        <taxon>Bacillati</taxon>
        <taxon>Actinomycetota</taxon>
        <taxon>Actinomycetes</taxon>
        <taxon>Micromonosporales</taxon>
        <taxon>Micromonosporaceae</taxon>
        <taxon>Catenuloplanes</taxon>
    </lineage>
</organism>
<dbReference type="EMBL" id="JAUSUZ010000001">
    <property type="protein sequence ID" value="MDQ0368797.1"/>
    <property type="molecule type" value="Genomic_DNA"/>
</dbReference>
<dbReference type="PANTHER" id="PTHR43266:SF2">
    <property type="entry name" value="MAJOR FACILITATOR SUPERFAMILY (MFS) PROFILE DOMAIN-CONTAINING PROTEIN"/>
    <property type="match status" value="1"/>
</dbReference>
<gene>
    <name evidence="8" type="ORF">J2S42_005466</name>
</gene>
<accession>A0AAE3W4L1</accession>
<evidence type="ECO:0000256" key="7">
    <source>
        <dbReference type="SAM" id="Phobius"/>
    </source>
</evidence>
<feature type="transmembrane region" description="Helical" evidence="7">
    <location>
        <begin position="46"/>
        <end position="66"/>
    </location>
</feature>
<dbReference type="RefSeq" id="WP_307243562.1">
    <property type="nucleotide sequence ID" value="NZ_JAUSUZ010000001.1"/>
</dbReference>
<feature type="transmembrane region" description="Helical" evidence="7">
    <location>
        <begin position="140"/>
        <end position="160"/>
    </location>
</feature>
<keyword evidence="3" id="KW-1003">Cell membrane</keyword>
<dbReference type="InterPro" id="IPR036259">
    <property type="entry name" value="MFS_trans_sf"/>
</dbReference>
<feature type="transmembrane region" description="Helical" evidence="7">
    <location>
        <begin position="78"/>
        <end position="97"/>
    </location>
</feature>
<dbReference type="AlphaFoldDB" id="A0AAE3W4L1"/>
<dbReference type="GO" id="GO:0005886">
    <property type="term" value="C:plasma membrane"/>
    <property type="evidence" value="ECO:0007669"/>
    <property type="project" value="UniProtKB-SubCell"/>
</dbReference>
<dbReference type="CDD" id="cd06173">
    <property type="entry name" value="MFS_MefA_like"/>
    <property type="match status" value="1"/>
</dbReference>
<evidence type="ECO:0000256" key="1">
    <source>
        <dbReference type="ARBA" id="ARBA00004651"/>
    </source>
</evidence>
<reference evidence="8 9" key="1">
    <citation type="submission" date="2023-07" db="EMBL/GenBank/DDBJ databases">
        <title>Sequencing the genomes of 1000 actinobacteria strains.</title>
        <authorList>
            <person name="Klenk H.-P."/>
        </authorList>
    </citation>
    <scope>NUCLEOTIDE SEQUENCE [LARGE SCALE GENOMIC DNA]</scope>
    <source>
        <strain evidence="8 9">DSM 44709</strain>
    </source>
</reference>
<keyword evidence="9" id="KW-1185">Reference proteome</keyword>
<feature type="transmembrane region" description="Helical" evidence="7">
    <location>
        <begin position="374"/>
        <end position="394"/>
    </location>
</feature>
<feature type="transmembrane region" description="Helical" evidence="7">
    <location>
        <begin position="21"/>
        <end position="40"/>
    </location>
</feature>
<dbReference type="SUPFAM" id="SSF103473">
    <property type="entry name" value="MFS general substrate transporter"/>
    <property type="match status" value="1"/>
</dbReference>
<sequence>MSSPLSLLARNPDFRRLYLSELVVFGADWFIMVPLLVLLTDLTGSGVLGALVMTVDTGLNALLLPYSGTVVDRVDRRTVMIVANLAALAASLLLFTVQDAGTAWLALLAMAAVAVAKAFYTPAAQAALPNVVDPEDLPDANALAGGAWGIMVVVGASVGGVVSGFAGPYACFAMAGAGLLIAALLTSRIRRPLQTATPDGPPPHPFAAIREAIHHIAASPRLRALITVKSAVGLGNGVIAAFPLVVAAYGVGPAGVGILFAARGAAVLAGPLVTRRLLDHRNWLLPGLAISMAVYGLAYASAAFAPWFPLLVALVFVAHFAGGTNWMLSNFALQGAVPDTLRGRVFATDLMLTTIAISISQLAVAATIDHVAPRHIMIASGTVTVLYACGWAIATRNRKTA</sequence>
<dbReference type="Gene3D" id="1.20.1250.20">
    <property type="entry name" value="MFS general substrate transporter like domains"/>
    <property type="match status" value="1"/>
</dbReference>
<keyword evidence="6 7" id="KW-0472">Membrane</keyword>
<dbReference type="PANTHER" id="PTHR43266">
    <property type="entry name" value="MACROLIDE-EFFLUX PROTEIN"/>
    <property type="match status" value="1"/>
</dbReference>
<keyword evidence="5 7" id="KW-1133">Transmembrane helix</keyword>
<evidence type="ECO:0000256" key="4">
    <source>
        <dbReference type="ARBA" id="ARBA00022692"/>
    </source>
</evidence>
<evidence type="ECO:0000256" key="2">
    <source>
        <dbReference type="ARBA" id="ARBA00022448"/>
    </source>
</evidence>
<evidence type="ECO:0000256" key="5">
    <source>
        <dbReference type="ARBA" id="ARBA00022989"/>
    </source>
</evidence>
<feature type="transmembrane region" description="Helical" evidence="7">
    <location>
        <begin position="103"/>
        <end position="120"/>
    </location>
</feature>
<dbReference type="InterPro" id="IPR011701">
    <property type="entry name" value="MFS"/>
</dbReference>
<proteinExistence type="predicted"/>
<evidence type="ECO:0000256" key="3">
    <source>
        <dbReference type="ARBA" id="ARBA00022475"/>
    </source>
</evidence>
<dbReference type="GO" id="GO:0022857">
    <property type="term" value="F:transmembrane transporter activity"/>
    <property type="evidence" value="ECO:0007669"/>
    <property type="project" value="InterPro"/>
</dbReference>
<feature type="transmembrane region" description="Helical" evidence="7">
    <location>
        <begin position="283"/>
        <end position="304"/>
    </location>
</feature>
<comment type="caution">
    <text evidence="8">The sequence shown here is derived from an EMBL/GenBank/DDBJ whole genome shotgun (WGS) entry which is preliminary data.</text>
</comment>
<feature type="transmembrane region" description="Helical" evidence="7">
    <location>
        <begin position="166"/>
        <end position="185"/>
    </location>
</feature>
<keyword evidence="4 7" id="KW-0812">Transmembrane</keyword>
<feature type="transmembrane region" description="Helical" evidence="7">
    <location>
        <begin position="310"/>
        <end position="333"/>
    </location>
</feature>
<evidence type="ECO:0000256" key="6">
    <source>
        <dbReference type="ARBA" id="ARBA00023136"/>
    </source>
</evidence>
<protein>
    <submittedName>
        <fullName evidence="8">MFS family permease</fullName>
    </submittedName>
</protein>
<name>A0AAE3W4L1_9ACTN</name>
<feature type="transmembrane region" description="Helical" evidence="7">
    <location>
        <begin position="345"/>
        <end position="368"/>
    </location>
</feature>
<evidence type="ECO:0000313" key="9">
    <source>
        <dbReference type="Proteomes" id="UP001240236"/>
    </source>
</evidence>
<comment type="subcellular location">
    <subcellularLocation>
        <location evidence="1">Cell membrane</location>
        <topology evidence="1">Multi-pass membrane protein</topology>
    </subcellularLocation>
</comment>
<dbReference type="Pfam" id="PF07690">
    <property type="entry name" value="MFS_1"/>
    <property type="match status" value="1"/>
</dbReference>
<dbReference type="Proteomes" id="UP001240236">
    <property type="component" value="Unassembled WGS sequence"/>
</dbReference>
<keyword evidence="2" id="KW-0813">Transport</keyword>